<dbReference type="InterPro" id="IPR020802">
    <property type="entry name" value="TesA-like"/>
</dbReference>
<dbReference type="Gene3D" id="3.40.50.1820">
    <property type="entry name" value="alpha/beta hydrolase"/>
    <property type="match status" value="1"/>
</dbReference>
<dbReference type="Proteomes" id="UP000644020">
    <property type="component" value="Unassembled WGS sequence"/>
</dbReference>
<organism evidence="4 5">
    <name type="scientific">Streptomyces termitum</name>
    <dbReference type="NCBI Taxonomy" id="67368"/>
    <lineage>
        <taxon>Bacteria</taxon>
        <taxon>Bacillati</taxon>
        <taxon>Actinomycetota</taxon>
        <taxon>Actinomycetes</taxon>
        <taxon>Kitasatosporales</taxon>
        <taxon>Streptomycetaceae</taxon>
        <taxon>Streptomyces</taxon>
    </lineage>
</organism>
<dbReference type="InterPro" id="IPR012223">
    <property type="entry name" value="TEII"/>
</dbReference>
<keyword evidence="2" id="KW-0378">Hydrolase</keyword>
<reference evidence="4" key="1">
    <citation type="journal article" date="2014" name="Int. J. Syst. Evol. Microbiol.">
        <title>Complete genome sequence of Corynebacterium casei LMG S-19264T (=DSM 44701T), isolated from a smear-ripened cheese.</title>
        <authorList>
            <consortium name="US DOE Joint Genome Institute (JGI-PGF)"/>
            <person name="Walter F."/>
            <person name="Albersmeier A."/>
            <person name="Kalinowski J."/>
            <person name="Ruckert C."/>
        </authorList>
    </citation>
    <scope>NUCLEOTIDE SEQUENCE</scope>
    <source>
        <strain evidence="4">JCM 4518</strain>
    </source>
</reference>
<evidence type="ECO:0000256" key="1">
    <source>
        <dbReference type="ARBA" id="ARBA00007169"/>
    </source>
</evidence>
<proteinExistence type="inferred from homology"/>
<dbReference type="SUPFAM" id="SSF53474">
    <property type="entry name" value="alpha/beta-Hydrolases"/>
    <property type="match status" value="1"/>
</dbReference>
<comment type="similarity">
    <text evidence="1">Belongs to the thioesterase family.</text>
</comment>
<dbReference type="InterPro" id="IPR029058">
    <property type="entry name" value="AB_hydrolase_fold"/>
</dbReference>
<reference evidence="4" key="2">
    <citation type="submission" date="2020-09" db="EMBL/GenBank/DDBJ databases">
        <authorList>
            <person name="Sun Q."/>
            <person name="Ohkuma M."/>
        </authorList>
    </citation>
    <scope>NUCLEOTIDE SEQUENCE</scope>
    <source>
        <strain evidence="4">JCM 4518</strain>
    </source>
</reference>
<dbReference type="GO" id="GO:0016787">
    <property type="term" value="F:hydrolase activity"/>
    <property type="evidence" value="ECO:0007669"/>
    <property type="project" value="UniProtKB-KW"/>
</dbReference>
<dbReference type="AlphaFoldDB" id="A0A918TAE4"/>
<evidence type="ECO:0000313" key="5">
    <source>
        <dbReference type="Proteomes" id="UP000644020"/>
    </source>
</evidence>
<keyword evidence="5" id="KW-1185">Reference proteome</keyword>
<dbReference type="PANTHER" id="PTHR11487:SF0">
    <property type="entry name" value="S-ACYL FATTY ACID SYNTHASE THIOESTERASE, MEDIUM CHAIN"/>
    <property type="match status" value="1"/>
</dbReference>
<protein>
    <submittedName>
        <fullName evidence="4">Thioesterase</fullName>
    </submittedName>
</protein>
<dbReference type="SMART" id="SM00824">
    <property type="entry name" value="PKS_TE"/>
    <property type="match status" value="1"/>
</dbReference>
<evidence type="ECO:0000259" key="3">
    <source>
        <dbReference type="SMART" id="SM00824"/>
    </source>
</evidence>
<dbReference type="PANTHER" id="PTHR11487">
    <property type="entry name" value="THIOESTERASE"/>
    <property type="match status" value="1"/>
</dbReference>
<evidence type="ECO:0000256" key="2">
    <source>
        <dbReference type="ARBA" id="ARBA00022801"/>
    </source>
</evidence>
<dbReference type="GO" id="GO:0008610">
    <property type="term" value="P:lipid biosynthetic process"/>
    <property type="evidence" value="ECO:0007669"/>
    <property type="project" value="TreeGrafter"/>
</dbReference>
<dbReference type="Pfam" id="PF00975">
    <property type="entry name" value="Thioesterase"/>
    <property type="match status" value="1"/>
</dbReference>
<name>A0A918TAE4_9ACTN</name>
<dbReference type="InterPro" id="IPR001031">
    <property type="entry name" value="Thioesterase"/>
</dbReference>
<feature type="domain" description="Thioesterase TesA-like" evidence="3">
    <location>
        <begin position="20"/>
        <end position="242"/>
    </location>
</feature>
<dbReference type="EMBL" id="BMUL01000023">
    <property type="protein sequence ID" value="GHB07927.1"/>
    <property type="molecule type" value="Genomic_DNA"/>
</dbReference>
<gene>
    <name evidence="4" type="ORF">GCM10010305_58680</name>
</gene>
<evidence type="ECO:0000313" key="4">
    <source>
        <dbReference type="EMBL" id="GHB07927.1"/>
    </source>
</evidence>
<comment type="caution">
    <text evidence="4">The sequence shown here is derived from an EMBL/GenBank/DDBJ whole genome shotgun (WGS) entry which is preliminary data.</text>
</comment>
<accession>A0A918TAE4</accession>
<sequence>MNSIWFRRFGTAPDGAVKLVCFPHAGGAASSYLPLVKALAGRLDVLAVQYPGRQDRRRERPFDSVDALAGALAEEVRPLTGGAYALFGHSMGAVVAYETLRRLLRDGLPAPRRLYVSGRGAPAPRPHVNDVLTTDAEVLAAVRALGGTVPDVLDDPELREMVMPALRADYGALGAYRWSGGAPLPVPVTALVGDRDPVVDTAASAGWRAHTTGGFDLRVFPGGHFYLDAHAAGVADLVVEGLAATGLPAGADA</sequence>
<dbReference type="RefSeq" id="WP_229850152.1">
    <property type="nucleotide sequence ID" value="NZ_BMUL01000023.1"/>
</dbReference>